<dbReference type="SUPFAM" id="SSF50978">
    <property type="entry name" value="WD40 repeat-like"/>
    <property type="match status" value="1"/>
</dbReference>
<dbReference type="PROSITE" id="PS50294">
    <property type="entry name" value="WD_REPEATS_REGION"/>
    <property type="match status" value="5"/>
</dbReference>
<evidence type="ECO:0000256" key="3">
    <source>
        <dbReference type="PROSITE-ProRule" id="PRU00221"/>
    </source>
</evidence>
<dbReference type="PROSITE" id="PS50082">
    <property type="entry name" value="WD_REPEATS_2"/>
    <property type="match status" value="5"/>
</dbReference>
<sequence length="509" mass="56953">MWNRQGQLLHTIENQMNLLGEADLIGNNVVSRDSNGNAKLFNLQGQLIKEFIEEDPFFKENAIFSPDGEMIVTSRSNTVKLWNIEGKLLRTLTGHTDEVQDVAFSPDGEMIASASNNTVYLWNTKGKLLHTFKISMNSIEKLNFSPNGKIITTENSDYSNIFSEIITGDKNDNHTAKLWNLKGDLLQSFQANITFSPDGEMIASVSNDTVKLWNIKGKLLKTFNGHTSSIENVAFSPDGEMIASVSNDTVKLWNIEGDLIKTETIQNIIPRHLNFSPDGNTLIIINIINNQNHVNLWNLKGEKLAVLEFRDFIKTSKISSDGQIIAFSSDTKIEIWDFKEQVSQTFEGHKSIISDFEFSPNSKLIASTSWDGTIKLWNLKEKALATFHGNIASGNNGEDFNRYITFSTDSKTVAFINNNNNKNIKIWDQQGKLLHALNGHTDDIYTLVFSPDGKKLVSASEDGTAKVWNQQGELLYTLNGHTDDIYTLVFSPDGKKLVSASEDGTAKVW</sequence>
<dbReference type="InterPro" id="IPR036322">
    <property type="entry name" value="WD40_repeat_dom_sf"/>
</dbReference>
<comment type="caution">
    <text evidence="4">The sequence shown here is derived from an EMBL/GenBank/DDBJ whole genome shotgun (WGS) entry which is preliminary data.</text>
</comment>
<dbReference type="AlphaFoldDB" id="A0A964BTW2"/>
<evidence type="ECO:0000313" key="5">
    <source>
        <dbReference type="Proteomes" id="UP000729733"/>
    </source>
</evidence>
<proteinExistence type="predicted"/>
<evidence type="ECO:0000256" key="2">
    <source>
        <dbReference type="ARBA" id="ARBA00022737"/>
    </source>
</evidence>
<dbReference type="PROSITE" id="PS00678">
    <property type="entry name" value="WD_REPEATS_1"/>
    <property type="match status" value="2"/>
</dbReference>
<dbReference type="EMBL" id="JADWDC010000043">
    <property type="protein sequence ID" value="MCC0178433.1"/>
    <property type="molecule type" value="Genomic_DNA"/>
</dbReference>
<protein>
    <recommendedName>
        <fullName evidence="6">WD40 repeat domain-containing protein</fullName>
    </recommendedName>
</protein>
<dbReference type="SUPFAM" id="SSF50998">
    <property type="entry name" value="Quinoprotein alcohol dehydrogenase-like"/>
    <property type="match status" value="1"/>
</dbReference>
<dbReference type="InterPro" id="IPR001680">
    <property type="entry name" value="WD40_rpt"/>
</dbReference>
<feature type="repeat" description="WD" evidence="3">
    <location>
        <begin position="437"/>
        <end position="469"/>
    </location>
</feature>
<dbReference type="Proteomes" id="UP000729733">
    <property type="component" value="Unassembled WGS sequence"/>
</dbReference>
<accession>A0A964BTW2</accession>
<keyword evidence="5" id="KW-1185">Reference proteome</keyword>
<evidence type="ECO:0000256" key="1">
    <source>
        <dbReference type="ARBA" id="ARBA00022574"/>
    </source>
</evidence>
<keyword evidence="2" id="KW-0677">Repeat</keyword>
<evidence type="ECO:0000313" key="4">
    <source>
        <dbReference type="EMBL" id="MCC0178433.1"/>
    </source>
</evidence>
<gene>
    <name evidence="4" type="ORF">I4641_15765</name>
</gene>
<dbReference type="SMART" id="SM00320">
    <property type="entry name" value="WD40"/>
    <property type="match status" value="9"/>
</dbReference>
<reference evidence="4" key="1">
    <citation type="journal article" date="2021" name="Antonie Van Leeuwenhoek">
        <title>Draft genome and description of Waterburya agarophytonicola gen. nov. sp. nov. (Pleurocapsales, Cyanobacteria): a seaweed symbiont.</title>
        <authorList>
            <person name="Bonthond G."/>
            <person name="Shalygin S."/>
            <person name="Bayer T."/>
            <person name="Weinberger F."/>
        </authorList>
    </citation>
    <scope>NUCLEOTIDE SEQUENCE</scope>
    <source>
        <strain evidence="4">KI4</strain>
    </source>
</reference>
<feature type="non-terminal residue" evidence="4">
    <location>
        <position position="509"/>
    </location>
</feature>
<feature type="repeat" description="WD" evidence="3">
    <location>
        <begin position="478"/>
        <end position="509"/>
    </location>
</feature>
<feature type="repeat" description="WD" evidence="3">
    <location>
        <begin position="346"/>
        <end position="387"/>
    </location>
</feature>
<keyword evidence="1 3" id="KW-0853">WD repeat</keyword>
<dbReference type="Gene3D" id="2.130.10.10">
    <property type="entry name" value="YVTN repeat-like/Quinoprotein amine dehydrogenase"/>
    <property type="match status" value="4"/>
</dbReference>
<name>A0A964BTW2_9CYAN</name>
<organism evidence="4 5">
    <name type="scientific">Waterburya agarophytonicola KI4</name>
    <dbReference type="NCBI Taxonomy" id="2874699"/>
    <lineage>
        <taxon>Bacteria</taxon>
        <taxon>Bacillati</taxon>
        <taxon>Cyanobacteriota</taxon>
        <taxon>Cyanophyceae</taxon>
        <taxon>Pleurocapsales</taxon>
        <taxon>Hyellaceae</taxon>
        <taxon>Waterburya</taxon>
        <taxon>Waterburya agarophytonicola</taxon>
    </lineage>
</organism>
<dbReference type="InterPro" id="IPR015943">
    <property type="entry name" value="WD40/YVTN_repeat-like_dom_sf"/>
</dbReference>
<dbReference type="CDD" id="cd00200">
    <property type="entry name" value="WD40"/>
    <property type="match status" value="1"/>
</dbReference>
<evidence type="ECO:0008006" key="6">
    <source>
        <dbReference type="Google" id="ProtNLM"/>
    </source>
</evidence>
<feature type="repeat" description="WD" evidence="3">
    <location>
        <begin position="223"/>
        <end position="256"/>
    </location>
</feature>
<feature type="repeat" description="WD" evidence="3">
    <location>
        <begin position="92"/>
        <end position="123"/>
    </location>
</feature>
<dbReference type="RefSeq" id="WP_369426817.1">
    <property type="nucleotide sequence ID" value="NZ_JADWDC010000043.1"/>
</dbReference>
<dbReference type="InterPro" id="IPR020472">
    <property type="entry name" value="WD40_PAC1"/>
</dbReference>
<dbReference type="InterPro" id="IPR011047">
    <property type="entry name" value="Quinoprotein_ADH-like_sf"/>
</dbReference>
<dbReference type="InterPro" id="IPR019775">
    <property type="entry name" value="WD40_repeat_CS"/>
</dbReference>
<dbReference type="PANTHER" id="PTHR19848">
    <property type="entry name" value="WD40 REPEAT PROTEIN"/>
    <property type="match status" value="1"/>
</dbReference>
<dbReference type="PANTHER" id="PTHR19848:SF8">
    <property type="entry name" value="F-BOX AND WD REPEAT DOMAIN CONTAINING 7"/>
    <property type="match status" value="1"/>
</dbReference>
<dbReference type="PRINTS" id="PR00320">
    <property type="entry name" value="GPROTEINBRPT"/>
</dbReference>
<dbReference type="Pfam" id="PF00400">
    <property type="entry name" value="WD40"/>
    <property type="match status" value="7"/>
</dbReference>